<dbReference type="GO" id="GO:0006313">
    <property type="term" value="P:DNA transposition"/>
    <property type="evidence" value="ECO:0007669"/>
    <property type="project" value="InterPro"/>
</dbReference>
<evidence type="ECO:0000259" key="8">
    <source>
        <dbReference type="Pfam" id="PF05598"/>
    </source>
</evidence>
<feature type="domain" description="Transposase IS4-like" evidence="7">
    <location>
        <begin position="202"/>
        <end position="351"/>
    </location>
</feature>
<proteinExistence type="inferred from homology"/>
<accession>A0A2N9MA12</accession>
<dbReference type="PANTHER" id="PTHR35604">
    <property type="entry name" value="TRANSPOSASE INSH FOR INSERTION SEQUENCE ELEMENT IS5A-RELATED"/>
    <property type="match status" value="1"/>
</dbReference>
<sequence>MRGIDHQQGDMFSYLSPEQRVGKDHPLRAVRAMTDEILEAMSPLFDAMYAECGRPSIPPEKLLRAQLLQMLYSVRSERLLMEEIDYSILFRWFVGLNLDEKVWDATTFTKNRDRLLEGAVAREFLVQVVERARAAGLVSDEHFTVDGTLLEAWASLKSFRAKDGKQNTPPDDPGNPTVDFHGEKRSNETHESQTDPDALLARKAKGKEAKLSYSGNLQVENRHGLIVNAELLQANGRAERDAALLMLEQVGGDGRITVGGDKGFDTQEFVAECRHMNVTPHVAQNAGRAGGSAIDARTTRHAGYAVSQKKRKRIEECFGWLKDIALLRKLKHRGLFKVAWIFTFAAAAYNLVRMRKLIPIPAAA</sequence>
<evidence type="ECO:0000256" key="6">
    <source>
        <dbReference type="SAM" id="MobiDB-lite"/>
    </source>
</evidence>
<evidence type="ECO:0000259" key="7">
    <source>
        <dbReference type="Pfam" id="PF01609"/>
    </source>
</evidence>
<protein>
    <submittedName>
        <fullName evidence="9">Transposase</fullName>
    </submittedName>
</protein>
<organism evidence="9 10">
    <name type="scientific">Candidatus Sulfuritelmatomonas gaucii</name>
    <dbReference type="NCBI Taxonomy" id="2043161"/>
    <lineage>
        <taxon>Bacteria</taxon>
        <taxon>Pseudomonadati</taxon>
        <taxon>Acidobacteriota</taxon>
        <taxon>Terriglobia</taxon>
        <taxon>Terriglobales</taxon>
        <taxon>Acidobacteriaceae</taxon>
        <taxon>Candidatus Sulfuritelmatomonas</taxon>
    </lineage>
</organism>
<dbReference type="InterPro" id="IPR047959">
    <property type="entry name" value="Transpos_IS5"/>
</dbReference>
<dbReference type="Proteomes" id="UP000239735">
    <property type="component" value="Unassembled WGS sequence"/>
</dbReference>
<dbReference type="AlphaFoldDB" id="A0A2N9MA12"/>
<keyword evidence="5" id="KW-0233">DNA recombination</keyword>
<keyword evidence="4" id="KW-0238">DNA-binding</keyword>
<keyword evidence="3" id="KW-0815">Transposition</keyword>
<comment type="similarity">
    <text evidence="2">Belongs to the transposase 11 family.</text>
</comment>
<dbReference type="EMBL" id="OKRB01000160">
    <property type="protein sequence ID" value="SPE32307.1"/>
    <property type="molecule type" value="Genomic_DNA"/>
</dbReference>
<evidence type="ECO:0000256" key="1">
    <source>
        <dbReference type="ARBA" id="ARBA00003544"/>
    </source>
</evidence>
<dbReference type="NCBIfam" id="NF033581">
    <property type="entry name" value="transpos_IS5_4"/>
    <property type="match status" value="1"/>
</dbReference>
<dbReference type="OrthoDB" id="106677at2"/>
<feature type="compositionally biased region" description="Basic and acidic residues" evidence="6">
    <location>
        <begin position="180"/>
        <end position="193"/>
    </location>
</feature>
<feature type="domain" description="Transposase InsH N-terminal" evidence="8">
    <location>
        <begin position="18"/>
        <end position="114"/>
    </location>
</feature>
<dbReference type="Pfam" id="PF01609">
    <property type="entry name" value="DDE_Tnp_1"/>
    <property type="match status" value="1"/>
</dbReference>
<evidence type="ECO:0000256" key="2">
    <source>
        <dbReference type="ARBA" id="ARBA00010075"/>
    </source>
</evidence>
<reference evidence="10" key="1">
    <citation type="submission" date="2018-02" db="EMBL/GenBank/DDBJ databases">
        <authorList>
            <person name="Hausmann B."/>
        </authorList>
    </citation>
    <scope>NUCLEOTIDE SEQUENCE [LARGE SCALE GENOMIC DNA]</scope>
    <source>
        <strain evidence="10">Peat soil MAG SbA5</strain>
    </source>
</reference>
<name>A0A2N9MA12_9BACT</name>
<comment type="function">
    <text evidence="1">Involved in the transposition of the insertion sequence IS5.</text>
</comment>
<dbReference type="GO" id="GO:0003677">
    <property type="term" value="F:DNA binding"/>
    <property type="evidence" value="ECO:0007669"/>
    <property type="project" value="UniProtKB-KW"/>
</dbReference>
<evidence type="ECO:0000313" key="9">
    <source>
        <dbReference type="EMBL" id="SPE32307.1"/>
    </source>
</evidence>
<dbReference type="InterPro" id="IPR008490">
    <property type="entry name" value="Transposase_InsH_N"/>
</dbReference>
<evidence type="ECO:0000256" key="4">
    <source>
        <dbReference type="ARBA" id="ARBA00023125"/>
    </source>
</evidence>
<dbReference type="GO" id="GO:0004803">
    <property type="term" value="F:transposase activity"/>
    <property type="evidence" value="ECO:0007669"/>
    <property type="project" value="InterPro"/>
</dbReference>
<dbReference type="Pfam" id="PF05598">
    <property type="entry name" value="DUF772"/>
    <property type="match status" value="1"/>
</dbReference>
<feature type="region of interest" description="Disordered" evidence="6">
    <location>
        <begin position="161"/>
        <end position="197"/>
    </location>
</feature>
<dbReference type="InterPro" id="IPR002559">
    <property type="entry name" value="Transposase_11"/>
</dbReference>
<evidence type="ECO:0000256" key="5">
    <source>
        <dbReference type="ARBA" id="ARBA00023172"/>
    </source>
</evidence>
<evidence type="ECO:0000256" key="3">
    <source>
        <dbReference type="ARBA" id="ARBA00022578"/>
    </source>
</evidence>
<dbReference type="PANTHER" id="PTHR35604:SF2">
    <property type="entry name" value="TRANSPOSASE INSH FOR INSERTION SEQUENCE ELEMENT IS5A-RELATED"/>
    <property type="match status" value="1"/>
</dbReference>
<gene>
    <name evidence="9" type="ORF">SBA5_970032</name>
</gene>
<evidence type="ECO:0000313" key="10">
    <source>
        <dbReference type="Proteomes" id="UP000239735"/>
    </source>
</evidence>